<evidence type="ECO:0000313" key="2">
    <source>
        <dbReference type="EMBL" id="KAK0385722.1"/>
    </source>
</evidence>
<keyword evidence="3" id="KW-1185">Reference proteome</keyword>
<comment type="caution">
    <text evidence="2">The sequence shown here is derived from an EMBL/GenBank/DDBJ whole genome shotgun (WGS) entry which is preliminary data.</text>
</comment>
<dbReference type="AlphaFoldDB" id="A0AA39GGL1"/>
<evidence type="ECO:0000256" key="1">
    <source>
        <dbReference type="SAM" id="MobiDB-lite"/>
    </source>
</evidence>
<sequence>MANQGGDLFDMAKDGTKIPRNAGKPRAIPSVPNPGDNDAPALDTSNEVTTATGDVLPESVSQKPTGNGGKEDDYYPAPKGGRNH</sequence>
<name>A0AA39GGL1_SARSR</name>
<organism evidence="2 3">
    <name type="scientific">Sarocladium strictum</name>
    <name type="common">Black bundle disease fungus</name>
    <name type="synonym">Acremonium strictum</name>
    <dbReference type="NCBI Taxonomy" id="5046"/>
    <lineage>
        <taxon>Eukaryota</taxon>
        <taxon>Fungi</taxon>
        <taxon>Dikarya</taxon>
        <taxon>Ascomycota</taxon>
        <taxon>Pezizomycotina</taxon>
        <taxon>Sordariomycetes</taxon>
        <taxon>Hypocreomycetidae</taxon>
        <taxon>Hypocreales</taxon>
        <taxon>Sarocladiaceae</taxon>
        <taxon>Sarocladium</taxon>
    </lineage>
</organism>
<dbReference type="Proteomes" id="UP001175261">
    <property type="component" value="Unassembled WGS sequence"/>
</dbReference>
<proteinExistence type="predicted"/>
<gene>
    <name evidence="2" type="ORF">NLU13_6899</name>
</gene>
<protein>
    <submittedName>
        <fullName evidence="2">Uncharacterized protein</fullName>
    </submittedName>
</protein>
<dbReference type="EMBL" id="JAPDFR010000006">
    <property type="protein sequence ID" value="KAK0385722.1"/>
    <property type="molecule type" value="Genomic_DNA"/>
</dbReference>
<evidence type="ECO:0000313" key="3">
    <source>
        <dbReference type="Proteomes" id="UP001175261"/>
    </source>
</evidence>
<feature type="region of interest" description="Disordered" evidence="1">
    <location>
        <begin position="1"/>
        <end position="84"/>
    </location>
</feature>
<reference evidence="2" key="1">
    <citation type="submission" date="2022-10" db="EMBL/GenBank/DDBJ databases">
        <title>Determination and structural analysis of whole genome sequence of Sarocladium strictum F4-1.</title>
        <authorList>
            <person name="Hu L."/>
            <person name="Jiang Y."/>
        </authorList>
    </citation>
    <scope>NUCLEOTIDE SEQUENCE</scope>
    <source>
        <strain evidence="2">F4-1</strain>
    </source>
</reference>
<feature type="compositionally biased region" description="Polar residues" evidence="1">
    <location>
        <begin position="43"/>
        <end position="52"/>
    </location>
</feature>
<accession>A0AA39GGL1</accession>